<dbReference type="EMBL" id="CP058595">
    <property type="protein sequence ID" value="QLG45554.1"/>
    <property type="molecule type" value="Genomic_DNA"/>
</dbReference>
<evidence type="ECO:0000313" key="1">
    <source>
        <dbReference type="EMBL" id="QLG45554.1"/>
    </source>
</evidence>
<dbReference type="AlphaFoldDB" id="A0A7H9AQ48"/>
<proteinExistence type="predicted"/>
<dbReference type="RefSeq" id="WP_179241842.1">
    <property type="nucleotide sequence ID" value="NZ_CP058595.1"/>
</dbReference>
<accession>A0A7H9AQ48</accession>
<dbReference type="Proteomes" id="UP000509302">
    <property type="component" value="Chromosome"/>
</dbReference>
<dbReference type="KEGG" id="cagg:HYG79_09415"/>
<keyword evidence="2" id="KW-1185">Reference proteome</keyword>
<reference evidence="1 2" key="1">
    <citation type="journal article" date="2006" name="Int. J. Syst. Evol. Microbiol.">
        <title>Costertonia aggregata gen. nov., sp. nov., a mesophilic marine bacterium of the family Flavobacteriaceae, isolated from a mature biofilm.</title>
        <authorList>
            <person name="Kwon K.K."/>
            <person name="Lee Y.K."/>
            <person name="Lee H.K."/>
        </authorList>
    </citation>
    <scope>NUCLEOTIDE SEQUENCE [LARGE SCALE GENOMIC DNA]</scope>
    <source>
        <strain evidence="1 2">KCCM 42265</strain>
    </source>
</reference>
<gene>
    <name evidence="1" type="ORF">HYG79_09415</name>
</gene>
<protein>
    <recommendedName>
        <fullName evidence="3">DUF4097 family beta strand repeat protein</fullName>
    </recommendedName>
</protein>
<organism evidence="1 2">
    <name type="scientific">Costertonia aggregata</name>
    <dbReference type="NCBI Taxonomy" id="343403"/>
    <lineage>
        <taxon>Bacteria</taxon>
        <taxon>Pseudomonadati</taxon>
        <taxon>Bacteroidota</taxon>
        <taxon>Flavobacteriia</taxon>
        <taxon>Flavobacteriales</taxon>
        <taxon>Flavobacteriaceae</taxon>
        <taxon>Costertonia</taxon>
    </lineage>
</organism>
<sequence>MLFSHVEALNAQKIIKKSVLTTRTTLVNIDAGQCFLLTVENSDSDLLQVYATIDGEYKKDLAVNIKEEGNTLSIHTDFQPLFKNPNDKLSAHKVVSIALVVKVPNGKNLTVNGTSCMVAISGFFKNISVVLDDGMCTLKNITETAKVRTQSGNIVAFVRSADIKSKTKYGKVHTEAVPKGESKLDLASVTGNIYLKKTD</sequence>
<name>A0A7H9AQ48_9FLAO</name>
<evidence type="ECO:0000313" key="2">
    <source>
        <dbReference type="Proteomes" id="UP000509302"/>
    </source>
</evidence>
<evidence type="ECO:0008006" key="3">
    <source>
        <dbReference type="Google" id="ProtNLM"/>
    </source>
</evidence>